<evidence type="ECO:0000313" key="1">
    <source>
        <dbReference type="EMBL" id="EDS75095.1"/>
    </source>
</evidence>
<dbReference type="AlphaFoldDB" id="B1C140"/>
<keyword evidence="2" id="KW-1185">Reference proteome</keyword>
<comment type="caution">
    <text evidence="1">The sequence shown here is derived from an EMBL/GenBank/DDBJ whole genome shotgun (WGS) entry which is preliminary data.</text>
</comment>
<accession>B1C140</accession>
<proteinExistence type="predicted"/>
<dbReference type="STRING" id="428126.CLOSPI_00923"/>
<evidence type="ECO:0000313" key="2">
    <source>
        <dbReference type="Proteomes" id="UP000004910"/>
    </source>
</evidence>
<dbReference type="Proteomes" id="UP000004910">
    <property type="component" value="Unassembled WGS sequence"/>
</dbReference>
<gene>
    <name evidence="1" type="ORF">CLOSPI_00923</name>
</gene>
<sequence length="50" mass="5982">MQKQSTIKLNKKRGHFMNKEEVLAKAKRENFLGDEREKDIRTKSDAFSLW</sequence>
<organism evidence="1 2">
    <name type="scientific">Thomasclavelia spiroformis DSM 1552</name>
    <dbReference type="NCBI Taxonomy" id="428126"/>
    <lineage>
        <taxon>Bacteria</taxon>
        <taxon>Bacillati</taxon>
        <taxon>Bacillota</taxon>
        <taxon>Erysipelotrichia</taxon>
        <taxon>Erysipelotrichales</taxon>
        <taxon>Coprobacillaceae</taxon>
        <taxon>Thomasclavelia</taxon>
    </lineage>
</organism>
<dbReference type="HOGENOM" id="CLU_3116501_0_0_9"/>
<protein>
    <submittedName>
        <fullName evidence="1">Uncharacterized protein</fullName>
    </submittedName>
</protein>
<dbReference type="EMBL" id="ABIK02000007">
    <property type="protein sequence ID" value="EDS75095.1"/>
    <property type="molecule type" value="Genomic_DNA"/>
</dbReference>
<name>B1C140_9FIRM</name>
<reference evidence="1" key="2">
    <citation type="submission" date="2014-06" db="EMBL/GenBank/DDBJ databases">
        <title>Draft genome sequence of Clostridium spiroforme (DSM 1552).</title>
        <authorList>
            <person name="Sudarsanam P."/>
            <person name="Ley R."/>
            <person name="Guruge J."/>
            <person name="Turnbaugh P.J."/>
            <person name="Mahowald M."/>
            <person name="Liep D."/>
            <person name="Gordon J."/>
        </authorList>
    </citation>
    <scope>NUCLEOTIDE SEQUENCE</scope>
    <source>
        <strain evidence="1">DSM 1552</strain>
    </source>
</reference>
<reference evidence="1" key="1">
    <citation type="submission" date="2008-02" db="EMBL/GenBank/DDBJ databases">
        <authorList>
            <person name="Fulton L."/>
            <person name="Clifton S."/>
            <person name="Fulton B."/>
            <person name="Xu J."/>
            <person name="Minx P."/>
            <person name="Pepin K.H."/>
            <person name="Johnson M."/>
            <person name="Thiruvilangam P."/>
            <person name="Bhonagiri V."/>
            <person name="Nash W.E."/>
            <person name="Mardis E.R."/>
            <person name="Wilson R.K."/>
        </authorList>
    </citation>
    <scope>NUCLEOTIDE SEQUENCE [LARGE SCALE GENOMIC DNA]</scope>
    <source>
        <strain evidence="1">DSM 1552</strain>
    </source>
</reference>